<dbReference type="NCBIfam" id="TIGR02532">
    <property type="entry name" value="IV_pilin_GFxxxE"/>
    <property type="match status" value="1"/>
</dbReference>
<dbReference type="InterPro" id="IPR022346">
    <property type="entry name" value="T2SS_GspH"/>
</dbReference>
<dbReference type="Pfam" id="PF12019">
    <property type="entry name" value="GspH"/>
    <property type="match status" value="1"/>
</dbReference>
<keyword evidence="8" id="KW-0472">Membrane</keyword>
<feature type="domain" description="General secretion pathway GspH" evidence="11">
    <location>
        <begin position="43"/>
        <end position="138"/>
    </location>
</feature>
<protein>
    <recommendedName>
        <fullName evidence="2">Type II secretion system protein H</fullName>
    </recommendedName>
    <alternativeName>
        <fullName evidence="10">General secretion pathway protein H</fullName>
    </alternativeName>
</protein>
<comment type="subcellular location">
    <subcellularLocation>
        <location evidence="1">Cell inner membrane</location>
        <topology evidence="1">Single-pass membrane protein</topology>
    </subcellularLocation>
</comment>
<dbReference type="AlphaFoldDB" id="A0A3G2T6B0"/>
<dbReference type="GO" id="GO:0005886">
    <property type="term" value="C:plasma membrane"/>
    <property type="evidence" value="ECO:0007669"/>
    <property type="project" value="UniProtKB-SubCell"/>
</dbReference>
<evidence type="ECO:0000256" key="9">
    <source>
        <dbReference type="ARBA" id="ARBA00025772"/>
    </source>
</evidence>
<keyword evidence="7" id="KW-1133">Transmembrane helix</keyword>
<dbReference type="Proteomes" id="UP000279962">
    <property type="component" value="Chromosome"/>
</dbReference>
<dbReference type="PROSITE" id="PS00409">
    <property type="entry name" value="PROKAR_NTER_METHYL"/>
    <property type="match status" value="1"/>
</dbReference>
<evidence type="ECO:0000256" key="1">
    <source>
        <dbReference type="ARBA" id="ARBA00004377"/>
    </source>
</evidence>
<dbReference type="GO" id="GO:0015628">
    <property type="term" value="P:protein secretion by the type II secretion system"/>
    <property type="evidence" value="ECO:0007669"/>
    <property type="project" value="InterPro"/>
</dbReference>
<comment type="similarity">
    <text evidence="9">Belongs to the GSP H family.</text>
</comment>
<dbReference type="EMBL" id="CP033133">
    <property type="protein sequence ID" value="AYO55809.1"/>
    <property type="molecule type" value="Genomic_DNA"/>
</dbReference>
<evidence type="ECO:0000259" key="11">
    <source>
        <dbReference type="Pfam" id="PF12019"/>
    </source>
</evidence>
<evidence type="ECO:0000256" key="8">
    <source>
        <dbReference type="ARBA" id="ARBA00023136"/>
    </source>
</evidence>
<name>A0A3G2T6B0_9GAMM</name>
<evidence type="ECO:0000313" key="13">
    <source>
        <dbReference type="Proteomes" id="UP000279962"/>
    </source>
</evidence>
<evidence type="ECO:0000256" key="2">
    <source>
        <dbReference type="ARBA" id="ARBA00021549"/>
    </source>
</evidence>
<keyword evidence="6" id="KW-0812">Transmembrane</keyword>
<dbReference type="InterPro" id="IPR045584">
    <property type="entry name" value="Pilin-like"/>
</dbReference>
<dbReference type="GO" id="GO:0015627">
    <property type="term" value="C:type II protein secretion system complex"/>
    <property type="evidence" value="ECO:0007669"/>
    <property type="project" value="InterPro"/>
</dbReference>
<evidence type="ECO:0000256" key="4">
    <source>
        <dbReference type="ARBA" id="ARBA00022481"/>
    </source>
</evidence>
<reference evidence="12 13" key="1">
    <citation type="submission" date="2018-10" db="EMBL/GenBank/DDBJ databases">
        <title>The complete genome of Acinetobacter wuhouensis strain WCHAW010062.</title>
        <authorList>
            <person name="Hu Y."/>
            <person name="Long H."/>
            <person name="Feng Y."/>
            <person name="Zong Z."/>
        </authorList>
    </citation>
    <scope>NUCLEOTIDE SEQUENCE [LARGE SCALE GENOMIC DNA]</scope>
    <source>
        <strain evidence="12 13">WCHAW010062</strain>
    </source>
</reference>
<evidence type="ECO:0000256" key="7">
    <source>
        <dbReference type="ARBA" id="ARBA00022989"/>
    </source>
</evidence>
<proteinExistence type="inferred from homology"/>
<dbReference type="Gene3D" id="3.30.700.10">
    <property type="entry name" value="Glycoprotein, Type 4 Pilin"/>
    <property type="match status" value="1"/>
</dbReference>
<dbReference type="SUPFAM" id="SSF54523">
    <property type="entry name" value="Pili subunits"/>
    <property type="match status" value="1"/>
</dbReference>
<evidence type="ECO:0000256" key="5">
    <source>
        <dbReference type="ARBA" id="ARBA00022519"/>
    </source>
</evidence>
<dbReference type="InterPro" id="IPR012902">
    <property type="entry name" value="N_methyl_site"/>
</dbReference>
<gene>
    <name evidence="12" type="ORF">CDG68_20130</name>
</gene>
<evidence type="ECO:0000256" key="6">
    <source>
        <dbReference type="ARBA" id="ARBA00022692"/>
    </source>
</evidence>
<evidence type="ECO:0000313" key="12">
    <source>
        <dbReference type="EMBL" id="AYO55809.1"/>
    </source>
</evidence>
<accession>A0A3G2T6B0</accession>
<keyword evidence="3" id="KW-1003">Cell membrane</keyword>
<evidence type="ECO:0000256" key="3">
    <source>
        <dbReference type="ARBA" id="ARBA00022475"/>
    </source>
</evidence>
<dbReference type="Pfam" id="PF07963">
    <property type="entry name" value="N_methyl"/>
    <property type="match status" value="1"/>
</dbReference>
<organism evidence="12 13">
    <name type="scientific">Acinetobacter wuhouensis</name>
    <dbReference type="NCBI Taxonomy" id="1879050"/>
    <lineage>
        <taxon>Bacteria</taxon>
        <taxon>Pseudomonadati</taxon>
        <taxon>Pseudomonadota</taxon>
        <taxon>Gammaproteobacteria</taxon>
        <taxon>Moraxellales</taxon>
        <taxon>Moraxellaceae</taxon>
        <taxon>Acinetobacter</taxon>
    </lineage>
</organism>
<keyword evidence="4" id="KW-0488">Methylation</keyword>
<keyword evidence="5" id="KW-0997">Cell inner membrane</keyword>
<dbReference type="RefSeq" id="WP_087554325.1">
    <property type="nucleotide sequence ID" value="NZ_CP033133.1"/>
</dbReference>
<evidence type="ECO:0000256" key="10">
    <source>
        <dbReference type="ARBA" id="ARBA00030775"/>
    </source>
</evidence>
<sequence length="148" mass="15890">MRFVRGFTLIELLVTIAVLAIVTMLAAPSFGNMITQQNLKKSTNELIGVLNQARAKAALERRNIEVELNLTEIDSLSENTDTTMYWMPYGKTHLTPTSETEITYGLNGGVVGAGGDTTFTLCSVAGGKSQTVSVSKMGTIQQIVDGVC</sequence>